<dbReference type="GO" id="GO:0004751">
    <property type="term" value="F:ribose-5-phosphate isomerase activity"/>
    <property type="evidence" value="ECO:0007669"/>
    <property type="project" value="UniProtKB-EC"/>
</dbReference>
<evidence type="ECO:0000256" key="3">
    <source>
        <dbReference type="ARBA" id="ARBA00008088"/>
    </source>
</evidence>
<dbReference type="Gene3D" id="3.30.70.260">
    <property type="match status" value="1"/>
</dbReference>
<evidence type="ECO:0000256" key="5">
    <source>
        <dbReference type="ARBA" id="ARBA00019150"/>
    </source>
</evidence>
<evidence type="ECO:0000256" key="7">
    <source>
        <dbReference type="ARBA" id="ARBA00029734"/>
    </source>
</evidence>
<evidence type="ECO:0000256" key="6">
    <source>
        <dbReference type="ARBA" id="ARBA00023235"/>
    </source>
</evidence>
<organism evidence="9 10">
    <name type="scientific">Arthrobotrys musiformis</name>
    <dbReference type="NCBI Taxonomy" id="47236"/>
    <lineage>
        <taxon>Eukaryota</taxon>
        <taxon>Fungi</taxon>
        <taxon>Dikarya</taxon>
        <taxon>Ascomycota</taxon>
        <taxon>Pezizomycotina</taxon>
        <taxon>Orbiliomycetes</taxon>
        <taxon>Orbiliales</taxon>
        <taxon>Orbiliaceae</taxon>
        <taxon>Arthrobotrys</taxon>
    </lineage>
</organism>
<name>A0AAV9W0A9_9PEZI</name>
<evidence type="ECO:0000256" key="1">
    <source>
        <dbReference type="ARBA" id="ARBA00001713"/>
    </source>
</evidence>
<gene>
    <name evidence="9" type="primary">RKI1</name>
    <name evidence="9" type="ORF">TWF481_010275</name>
</gene>
<dbReference type="InterPro" id="IPR004788">
    <property type="entry name" value="Ribose5P_isomerase_type_A"/>
</dbReference>
<dbReference type="EC" id="5.3.1.6" evidence="4"/>
<dbReference type="NCBIfam" id="TIGR00021">
    <property type="entry name" value="rpiA"/>
    <property type="match status" value="1"/>
</dbReference>
<keyword evidence="10" id="KW-1185">Reference proteome</keyword>
<evidence type="ECO:0000256" key="8">
    <source>
        <dbReference type="ARBA" id="ARBA00032273"/>
    </source>
</evidence>
<sequence>MRILTHLPARYLLRSKQPHLTAQLQLPRYRYLDPTTHHFRTMSTTSEQLVAAAKKLAALTAVQDHYPKAPPKFIGIGSGSTIVHVVDSIAELDPSLTASTKFIPTGFQSKQLLLQHGLQILDIDLLPAGEAISVAFDGADEVDAQLNCIKGGGACLFQEKIVAVQAEKFVVVADFRKISKTLLTPTTWASGIPIEVVPSSYPYVTAKLTALGATQVVLRPGGKAKAGPCVTDNGNFLLDAVFPTLPEGEDIVQNLAEAIKGIVGVVEHGLFYGGSRGWKGRPEVAYFGMEDGTVNTLGKQGWAATQ</sequence>
<reference evidence="9 10" key="1">
    <citation type="submission" date="2023-08" db="EMBL/GenBank/DDBJ databases">
        <authorList>
            <person name="Palmer J.M."/>
        </authorList>
    </citation>
    <scope>NUCLEOTIDE SEQUENCE [LARGE SCALE GENOMIC DNA]</scope>
    <source>
        <strain evidence="9 10">TWF481</strain>
    </source>
</reference>
<comment type="caution">
    <text evidence="9">The sequence shown here is derived from an EMBL/GenBank/DDBJ whole genome shotgun (WGS) entry which is preliminary data.</text>
</comment>
<comment type="catalytic activity">
    <reaction evidence="1">
        <text>aldehydo-D-ribose 5-phosphate = D-ribulose 5-phosphate</text>
        <dbReference type="Rhea" id="RHEA:14657"/>
        <dbReference type="ChEBI" id="CHEBI:58121"/>
        <dbReference type="ChEBI" id="CHEBI:58273"/>
        <dbReference type="EC" id="5.3.1.6"/>
    </reaction>
</comment>
<dbReference type="AlphaFoldDB" id="A0AAV9W0A9"/>
<evidence type="ECO:0000313" key="10">
    <source>
        <dbReference type="Proteomes" id="UP001370758"/>
    </source>
</evidence>
<dbReference type="SUPFAM" id="SSF75445">
    <property type="entry name" value="D-ribose-5-phosphate isomerase (RpiA), lid domain"/>
    <property type="match status" value="1"/>
</dbReference>
<comment type="similarity">
    <text evidence="3">Belongs to the ribose 5-phosphate isomerase family.</text>
</comment>
<dbReference type="InterPro" id="IPR037171">
    <property type="entry name" value="NagB/RpiA_transferase-like"/>
</dbReference>
<dbReference type="EMBL" id="JAVHJL010000007">
    <property type="protein sequence ID" value="KAK6499919.1"/>
    <property type="molecule type" value="Genomic_DNA"/>
</dbReference>
<proteinExistence type="inferred from homology"/>
<dbReference type="Proteomes" id="UP001370758">
    <property type="component" value="Unassembled WGS sequence"/>
</dbReference>
<evidence type="ECO:0000256" key="4">
    <source>
        <dbReference type="ARBA" id="ARBA00011959"/>
    </source>
</evidence>
<dbReference type="GO" id="GO:0006014">
    <property type="term" value="P:D-ribose metabolic process"/>
    <property type="evidence" value="ECO:0007669"/>
    <property type="project" value="TreeGrafter"/>
</dbReference>
<accession>A0AAV9W0A9</accession>
<evidence type="ECO:0000313" key="9">
    <source>
        <dbReference type="EMBL" id="KAK6499919.1"/>
    </source>
</evidence>
<dbReference type="GO" id="GO:0005737">
    <property type="term" value="C:cytoplasm"/>
    <property type="evidence" value="ECO:0007669"/>
    <property type="project" value="TreeGrafter"/>
</dbReference>
<comment type="pathway">
    <text evidence="2">Carbohydrate degradation; pentose phosphate pathway; D-ribose 5-phosphate from D-ribulose 5-phosphate (non-oxidative stage): step 1/1.</text>
</comment>
<dbReference type="GO" id="GO:0009052">
    <property type="term" value="P:pentose-phosphate shunt, non-oxidative branch"/>
    <property type="evidence" value="ECO:0007669"/>
    <property type="project" value="InterPro"/>
</dbReference>
<dbReference type="Gene3D" id="3.40.50.1360">
    <property type="match status" value="1"/>
</dbReference>
<dbReference type="SUPFAM" id="SSF100950">
    <property type="entry name" value="NagB/RpiA/CoA transferase-like"/>
    <property type="match status" value="1"/>
</dbReference>
<protein>
    <recommendedName>
        <fullName evidence="5">Ribose-5-phosphate isomerase</fullName>
        <ecNumber evidence="4">5.3.1.6</ecNumber>
    </recommendedName>
    <alternativeName>
        <fullName evidence="8">D-ribose-5-phosphate ketol-isomerase</fullName>
    </alternativeName>
    <alternativeName>
        <fullName evidence="7">Phosphoriboisomerase</fullName>
    </alternativeName>
</protein>
<dbReference type="PANTHER" id="PTHR11934:SF0">
    <property type="entry name" value="RIBOSE-5-PHOSPHATE ISOMERASE"/>
    <property type="match status" value="1"/>
</dbReference>
<evidence type="ECO:0000256" key="2">
    <source>
        <dbReference type="ARBA" id="ARBA00004988"/>
    </source>
</evidence>
<keyword evidence="6 9" id="KW-0413">Isomerase</keyword>
<dbReference type="Pfam" id="PF06026">
    <property type="entry name" value="Rib_5-P_isom_A"/>
    <property type="match status" value="1"/>
</dbReference>
<dbReference type="CDD" id="cd01398">
    <property type="entry name" value="RPI_A"/>
    <property type="match status" value="1"/>
</dbReference>
<dbReference type="PANTHER" id="PTHR11934">
    <property type="entry name" value="RIBOSE-5-PHOSPHATE ISOMERASE"/>
    <property type="match status" value="1"/>
</dbReference>